<dbReference type="PANTHER" id="PTHR33937:SF1">
    <property type="entry name" value="IRON-MOLIBDENUM COFACTOR PROCESSING PROTEIN"/>
    <property type="match status" value="1"/>
</dbReference>
<dbReference type="SUPFAM" id="SSF53146">
    <property type="entry name" value="Nitrogenase accessory factor-like"/>
    <property type="match status" value="1"/>
</dbReference>
<evidence type="ECO:0000256" key="2">
    <source>
        <dbReference type="ARBA" id="ARBA00023231"/>
    </source>
</evidence>
<dbReference type="NCBIfam" id="TIGR02663">
    <property type="entry name" value="nifX"/>
    <property type="match status" value="1"/>
</dbReference>
<comment type="similarity">
    <text evidence="1">Belongs to the NifX/NifY family.</text>
</comment>
<evidence type="ECO:0000313" key="4">
    <source>
        <dbReference type="EMBL" id="OIJ17297.1"/>
    </source>
</evidence>
<evidence type="ECO:0000256" key="1">
    <source>
        <dbReference type="ARBA" id="ARBA00010285"/>
    </source>
</evidence>
<dbReference type="Pfam" id="PF02579">
    <property type="entry name" value="Nitro_FeMo-Co"/>
    <property type="match status" value="1"/>
</dbReference>
<keyword evidence="2" id="KW-0535">Nitrogen fixation</keyword>
<dbReference type="InterPro" id="IPR034169">
    <property type="entry name" value="NifX-like"/>
</dbReference>
<dbReference type="CDD" id="cd00853">
    <property type="entry name" value="NifX"/>
    <property type="match status" value="1"/>
</dbReference>
<gene>
    <name evidence="4" type="ORF">BKP37_01980</name>
</gene>
<reference evidence="4 5" key="1">
    <citation type="submission" date="2016-10" db="EMBL/GenBank/DDBJ databases">
        <title>Draft genome sequences of four alkaliphilic bacteria belonging to the Anaerobacillus genus.</title>
        <authorList>
            <person name="Bassil N.M."/>
            <person name="Lloyd J.R."/>
        </authorList>
    </citation>
    <scope>NUCLEOTIDE SEQUENCE [LARGE SCALE GENOMIC DNA]</scope>
    <source>
        <strain evidence="4 5">DSM 18345</strain>
    </source>
</reference>
<accession>A0A1S2M015</accession>
<dbReference type="AlphaFoldDB" id="A0A1S2M015"/>
<dbReference type="OrthoDB" id="9797941at2"/>
<name>A0A1S2M015_9BACI</name>
<evidence type="ECO:0000259" key="3">
    <source>
        <dbReference type="Pfam" id="PF02579"/>
    </source>
</evidence>
<dbReference type="InterPro" id="IPR013480">
    <property type="entry name" value="NifX"/>
</dbReference>
<dbReference type="Gene3D" id="3.30.420.130">
    <property type="entry name" value="Dinitrogenase iron-molybdenum cofactor biosynthesis domain"/>
    <property type="match status" value="1"/>
</dbReference>
<dbReference type="InterPro" id="IPR051840">
    <property type="entry name" value="NifX/NifY_domain"/>
</dbReference>
<organism evidence="4 5">
    <name type="scientific">Anaerobacillus alkalilacustris</name>
    <dbReference type="NCBI Taxonomy" id="393763"/>
    <lineage>
        <taxon>Bacteria</taxon>
        <taxon>Bacillati</taxon>
        <taxon>Bacillota</taxon>
        <taxon>Bacilli</taxon>
        <taxon>Bacillales</taxon>
        <taxon>Bacillaceae</taxon>
        <taxon>Anaerobacillus</taxon>
    </lineage>
</organism>
<dbReference type="PANTHER" id="PTHR33937">
    <property type="entry name" value="IRON-MOLYBDENUM PROTEIN-RELATED-RELATED"/>
    <property type="match status" value="1"/>
</dbReference>
<sequence length="120" mass="13646">MKVAFSSTNSTDIDAHFGQCPFFTIYEIKDNNYSLLEIRKVNVESLNEMDRIETRVNLIKDCKLVFLTQIGPTAAAKVTNSKIMPVKVTEDTTIFEQMERLVNMLKTKPPIWLAKAMANS</sequence>
<feature type="domain" description="Dinitrogenase iron-molybdenum cofactor biosynthesis" evidence="3">
    <location>
        <begin position="12"/>
        <end position="101"/>
    </location>
</feature>
<dbReference type="GO" id="GO:0051540">
    <property type="term" value="F:metal cluster binding"/>
    <property type="evidence" value="ECO:0007669"/>
    <property type="project" value="InterPro"/>
</dbReference>
<dbReference type="GO" id="GO:0009399">
    <property type="term" value="P:nitrogen fixation"/>
    <property type="evidence" value="ECO:0007669"/>
    <property type="project" value="InterPro"/>
</dbReference>
<dbReference type="Proteomes" id="UP000179524">
    <property type="component" value="Unassembled WGS sequence"/>
</dbReference>
<comment type="caution">
    <text evidence="4">The sequence shown here is derived from an EMBL/GenBank/DDBJ whole genome shotgun (WGS) entry which is preliminary data.</text>
</comment>
<proteinExistence type="inferred from homology"/>
<protein>
    <submittedName>
        <fullName evidence="4">Nitrogen fixation protein NifX</fullName>
    </submittedName>
</protein>
<dbReference type="InterPro" id="IPR036105">
    <property type="entry name" value="DiNase_FeMo-co_biosyn_sf"/>
</dbReference>
<keyword evidence="5" id="KW-1185">Reference proteome</keyword>
<dbReference type="EMBL" id="MLQR01000001">
    <property type="protein sequence ID" value="OIJ17297.1"/>
    <property type="molecule type" value="Genomic_DNA"/>
</dbReference>
<dbReference type="RefSeq" id="WP_071308023.1">
    <property type="nucleotide sequence ID" value="NZ_MLQR01000001.1"/>
</dbReference>
<dbReference type="InterPro" id="IPR003731">
    <property type="entry name" value="Di-Nase_FeMo-co_biosynth"/>
</dbReference>
<evidence type="ECO:0000313" key="5">
    <source>
        <dbReference type="Proteomes" id="UP000179524"/>
    </source>
</evidence>